<dbReference type="AlphaFoldDB" id="A0ABC8R146"/>
<evidence type="ECO:0000313" key="2">
    <source>
        <dbReference type="Proteomes" id="UP001642360"/>
    </source>
</evidence>
<gene>
    <name evidence="1" type="ORF">ILEXP_LOCUS4320</name>
</gene>
<proteinExistence type="predicted"/>
<accession>A0ABC8R146</accession>
<name>A0ABC8R146_9AQUA</name>
<evidence type="ECO:0000313" key="1">
    <source>
        <dbReference type="EMBL" id="CAK9137295.1"/>
    </source>
</evidence>
<keyword evidence="2" id="KW-1185">Reference proteome</keyword>
<organism evidence="1 2">
    <name type="scientific">Ilex paraguariensis</name>
    <name type="common">yerba mate</name>
    <dbReference type="NCBI Taxonomy" id="185542"/>
    <lineage>
        <taxon>Eukaryota</taxon>
        <taxon>Viridiplantae</taxon>
        <taxon>Streptophyta</taxon>
        <taxon>Embryophyta</taxon>
        <taxon>Tracheophyta</taxon>
        <taxon>Spermatophyta</taxon>
        <taxon>Magnoliopsida</taxon>
        <taxon>eudicotyledons</taxon>
        <taxon>Gunneridae</taxon>
        <taxon>Pentapetalae</taxon>
        <taxon>asterids</taxon>
        <taxon>campanulids</taxon>
        <taxon>Aquifoliales</taxon>
        <taxon>Aquifoliaceae</taxon>
        <taxon>Ilex</taxon>
    </lineage>
</organism>
<protein>
    <submittedName>
        <fullName evidence="1">Uncharacterized protein</fullName>
    </submittedName>
</protein>
<dbReference type="EMBL" id="CAUOFW020000814">
    <property type="protein sequence ID" value="CAK9137295.1"/>
    <property type="molecule type" value="Genomic_DNA"/>
</dbReference>
<reference evidence="1 2" key="1">
    <citation type="submission" date="2024-02" db="EMBL/GenBank/DDBJ databases">
        <authorList>
            <person name="Vignale AGUSTIN F."/>
            <person name="Sosa J E."/>
            <person name="Modenutti C."/>
        </authorList>
    </citation>
    <scope>NUCLEOTIDE SEQUENCE [LARGE SCALE GENOMIC DNA]</scope>
</reference>
<sequence>MTQSNVKMLQRHFQADTLPWNKMLRQKEQGLQRRLLRVRQASDENTGGIGRKRLLITIDERRSRIS</sequence>
<dbReference type="Proteomes" id="UP001642360">
    <property type="component" value="Unassembled WGS sequence"/>
</dbReference>
<comment type="caution">
    <text evidence="1">The sequence shown here is derived from an EMBL/GenBank/DDBJ whole genome shotgun (WGS) entry which is preliminary data.</text>
</comment>